<dbReference type="PROSITE" id="PS50846">
    <property type="entry name" value="HMA_2"/>
    <property type="match status" value="1"/>
</dbReference>
<gene>
    <name evidence="3" type="ORF">HID58_068973</name>
</gene>
<protein>
    <recommendedName>
        <fullName evidence="2">HMA domain-containing protein</fullName>
    </recommendedName>
</protein>
<feature type="non-terminal residue" evidence="3">
    <location>
        <position position="1"/>
    </location>
</feature>
<dbReference type="InterPro" id="IPR017451">
    <property type="entry name" value="F-box-assoc_interact_dom"/>
</dbReference>
<dbReference type="Proteomes" id="UP000824890">
    <property type="component" value="Unassembled WGS sequence"/>
</dbReference>
<dbReference type="InterPro" id="IPR013187">
    <property type="entry name" value="F-box-assoc_dom_typ3"/>
</dbReference>
<evidence type="ECO:0000256" key="1">
    <source>
        <dbReference type="SAM" id="MobiDB-lite"/>
    </source>
</evidence>
<dbReference type="NCBIfam" id="TIGR01640">
    <property type="entry name" value="F_box_assoc_1"/>
    <property type="match status" value="1"/>
</dbReference>
<evidence type="ECO:0000259" key="2">
    <source>
        <dbReference type="PROSITE" id="PS50846"/>
    </source>
</evidence>
<sequence>ALVELLAIQGTMKPRRQRKDRRTSSSLVDTDQQHSSLPLPIDLTIDIFSRLSLKSVAICRCVSKPWALVLGRNNLFFLSSPQPQSPDEMLSVAADHHMSFSFDHPVKDISASVNGLVCVRISGHRFVNGRRFKVEESVLCNPSTGQSLTIPKVKTRKRVGIVSLLGYDPVEKLHKVLGMIWLLHKGTTMEHQVLTLGGGRGSDEKLTWRMAECGIPCPCPSSSGTQNICIGGVFYYIEAHMIICFDVRTEKYSFVKHPKRKLHHRLLDCNGKLALVPLGKSYYFDSETVKMWVLEDPERHEWSKRVYTLPPMWKDVVDPEESLVIVGVTGPNEFFMSSEYSGEPFQVYYCNFDKETISSETIKMAKFETLDGQDIAFMRCENRTSLLVSESKSTFSSFSPQLQDMAKQTMVLKVNMSSEKYRTKAMKIVVGASGVKGVRLEKEQGKLMVEGEGVDVLELARTLKKKVGKTEIIKVS</sequence>
<feature type="domain" description="HMA" evidence="2">
    <location>
        <begin position="407"/>
        <end position="475"/>
    </location>
</feature>
<name>A0ABQ7ZMW3_BRANA</name>
<dbReference type="SMART" id="SM00256">
    <property type="entry name" value="FBOX"/>
    <property type="match status" value="1"/>
</dbReference>
<dbReference type="Gene3D" id="3.30.70.100">
    <property type="match status" value="1"/>
</dbReference>
<dbReference type="InterPro" id="IPR001810">
    <property type="entry name" value="F-box_dom"/>
</dbReference>
<keyword evidence="4" id="KW-1185">Reference proteome</keyword>
<dbReference type="Pfam" id="PF08268">
    <property type="entry name" value="FBA_3"/>
    <property type="match status" value="1"/>
</dbReference>
<feature type="region of interest" description="Disordered" evidence="1">
    <location>
        <begin position="9"/>
        <end position="33"/>
    </location>
</feature>
<proteinExistence type="predicted"/>
<evidence type="ECO:0000313" key="4">
    <source>
        <dbReference type="Proteomes" id="UP000824890"/>
    </source>
</evidence>
<dbReference type="InterPro" id="IPR006121">
    <property type="entry name" value="HMA_dom"/>
</dbReference>
<dbReference type="SUPFAM" id="SSF81383">
    <property type="entry name" value="F-box domain"/>
    <property type="match status" value="1"/>
</dbReference>
<organism evidence="3 4">
    <name type="scientific">Brassica napus</name>
    <name type="common">Rape</name>
    <dbReference type="NCBI Taxonomy" id="3708"/>
    <lineage>
        <taxon>Eukaryota</taxon>
        <taxon>Viridiplantae</taxon>
        <taxon>Streptophyta</taxon>
        <taxon>Embryophyta</taxon>
        <taxon>Tracheophyta</taxon>
        <taxon>Spermatophyta</taxon>
        <taxon>Magnoliopsida</taxon>
        <taxon>eudicotyledons</taxon>
        <taxon>Gunneridae</taxon>
        <taxon>Pentapetalae</taxon>
        <taxon>rosids</taxon>
        <taxon>malvids</taxon>
        <taxon>Brassicales</taxon>
        <taxon>Brassicaceae</taxon>
        <taxon>Brassiceae</taxon>
        <taxon>Brassica</taxon>
    </lineage>
</organism>
<dbReference type="EMBL" id="JAGKQM010000015">
    <property type="protein sequence ID" value="KAH0881579.1"/>
    <property type="molecule type" value="Genomic_DNA"/>
</dbReference>
<dbReference type="InterPro" id="IPR036047">
    <property type="entry name" value="F-box-like_dom_sf"/>
</dbReference>
<accession>A0ABQ7ZMW3</accession>
<dbReference type="PANTHER" id="PTHR31111:SF103">
    <property type="entry name" value="F-BOX DOMAIN-CONTAINING PROTEIN"/>
    <property type="match status" value="1"/>
</dbReference>
<feature type="compositionally biased region" description="Polar residues" evidence="1">
    <location>
        <begin position="24"/>
        <end position="33"/>
    </location>
</feature>
<reference evidence="3 4" key="1">
    <citation type="submission" date="2021-05" db="EMBL/GenBank/DDBJ databases">
        <title>Genome Assembly of Synthetic Allotetraploid Brassica napus Reveals Homoeologous Exchanges between Subgenomes.</title>
        <authorList>
            <person name="Davis J.T."/>
        </authorList>
    </citation>
    <scope>NUCLEOTIDE SEQUENCE [LARGE SCALE GENOMIC DNA]</scope>
    <source>
        <strain evidence="4">cv. Da-Ae</strain>
        <tissue evidence="3">Seedling</tissue>
    </source>
</reference>
<comment type="caution">
    <text evidence="3">The sequence shown here is derived from an EMBL/GenBank/DDBJ whole genome shotgun (WGS) entry which is preliminary data.</text>
</comment>
<evidence type="ECO:0000313" key="3">
    <source>
        <dbReference type="EMBL" id="KAH0881579.1"/>
    </source>
</evidence>
<dbReference type="PANTHER" id="PTHR31111">
    <property type="entry name" value="BNAA05G37150D PROTEIN-RELATED"/>
    <property type="match status" value="1"/>
</dbReference>